<gene>
    <name evidence="13" type="primary">CA</name>
</gene>
<reference evidence="13" key="1">
    <citation type="submission" date="2013-02" db="EMBL/GenBank/DDBJ databases">
        <title>An oyster carbonic anhydrase in Crassostrea gigas.</title>
        <authorList>
            <person name="Miyamoto H."/>
        </authorList>
    </citation>
    <scope>NUCLEOTIDE SEQUENCE</scope>
</reference>
<feature type="domain" description="Alpha-carbonic anhydrase" evidence="12">
    <location>
        <begin position="405"/>
        <end position="666"/>
    </location>
</feature>
<name>M1VBI1_MAGGI</name>
<evidence type="ECO:0000256" key="10">
    <source>
        <dbReference type="RuleBase" id="RU367011"/>
    </source>
</evidence>
<organism evidence="13">
    <name type="scientific">Magallana gigas</name>
    <name type="common">Pacific oyster</name>
    <name type="synonym">Crassostrea gigas</name>
    <dbReference type="NCBI Taxonomy" id="29159"/>
    <lineage>
        <taxon>Eukaryota</taxon>
        <taxon>Metazoa</taxon>
        <taxon>Spiralia</taxon>
        <taxon>Lophotrochozoa</taxon>
        <taxon>Mollusca</taxon>
        <taxon>Bivalvia</taxon>
        <taxon>Autobranchia</taxon>
        <taxon>Pteriomorphia</taxon>
        <taxon>Ostreida</taxon>
        <taxon>Ostreoidea</taxon>
        <taxon>Ostreidae</taxon>
        <taxon>Magallana</taxon>
    </lineage>
</organism>
<dbReference type="GO" id="GO:0008270">
    <property type="term" value="F:zinc ion binding"/>
    <property type="evidence" value="ECO:0007669"/>
    <property type="project" value="UniProtKB-UniRule"/>
</dbReference>
<comment type="similarity">
    <text evidence="3 10">Belongs to the alpha-carbonic anhydrase family.</text>
</comment>
<dbReference type="OMA" id="LNGPENW"/>
<dbReference type="KEGG" id="crg:105328983"/>
<keyword evidence="11" id="KW-0812">Transmembrane</keyword>
<evidence type="ECO:0000256" key="8">
    <source>
        <dbReference type="ARBA" id="ARBA00023239"/>
    </source>
</evidence>
<evidence type="ECO:0000256" key="4">
    <source>
        <dbReference type="ARBA" id="ARBA00012925"/>
    </source>
</evidence>
<feature type="transmembrane region" description="Helical" evidence="11">
    <location>
        <begin position="760"/>
        <end position="782"/>
    </location>
</feature>
<dbReference type="Pfam" id="PF00194">
    <property type="entry name" value="Carb_anhydrase"/>
    <property type="match status" value="2"/>
</dbReference>
<dbReference type="GeneID" id="105328983"/>
<dbReference type="PROSITE" id="PS00162">
    <property type="entry name" value="ALPHA_CA_1"/>
    <property type="match status" value="1"/>
</dbReference>
<dbReference type="InterPro" id="IPR036398">
    <property type="entry name" value="CA_dom_sf"/>
</dbReference>
<dbReference type="Gene3D" id="3.10.200.10">
    <property type="entry name" value="Alpha carbonic anhydrase"/>
    <property type="match status" value="2"/>
</dbReference>
<evidence type="ECO:0000256" key="1">
    <source>
        <dbReference type="ARBA" id="ARBA00002904"/>
    </source>
</evidence>
<dbReference type="PROSITE" id="PS51144">
    <property type="entry name" value="ALPHA_CA_2"/>
    <property type="match status" value="2"/>
</dbReference>
<dbReference type="InterPro" id="IPR018338">
    <property type="entry name" value="Carbonic_anhydrase_a-class_CS"/>
</dbReference>
<dbReference type="RefSeq" id="NP_001292248.1">
    <property type="nucleotide sequence ID" value="NM_001305319.1"/>
</dbReference>
<comment type="catalytic activity">
    <reaction evidence="9 10">
        <text>hydrogencarbonate + H(+) = CO2 + H2O</text>
        <dbReference type="Rhea" id="RHEA:10748"/>
        <dbReference type="ChEBI" id="CHEBI:15377"/>
        <dbReference type="ChEBI" id="CHEBI:15378"/>
        <dbReference type="ChEBI" id="CHEBI:16526"/>
        <dbReference type="ChEBI" id="CHEBI:17544"/>
        <dbReference type="EC" id="4.2.1.1"/>
    </reaction>
</comment>
<evidence type="ECO:0000256" key="9">
    <source>
        <dbReference type="ARBA" id="ARBA00048348"/>
    </source>
</evidence>
<dbReference type="CDD" id="cd00326">
    <property type="entry name" value="alpha_CA"/>
    <property type="match status" value="2"/>
</dbReference>
<evidence type="ECO:0000256" key="11">
    <source>
        <dbReference type="SAM" id="Phobius"/>
    </source>
</evidence>
<comment type="function">
    <text evidence="1 10">Reversible hydration of carbon dioxide.</text>
</comment>
<accession>M1VBI1</accession>
<dbReference type="EC" id="4.2.1.1" evidence="4 10"/>
<dbReference type="InterPro" id="IPR001148">
    <property type="entry name" value="CA_dom"/>
</dbReference>
<keyword evidence="11" id="KW-1133">Transmembrane helix</keyword>
<feature type="domain" description="Alpha-carbonic anhydrase" evidence="12">
    <location>
        <begin position="55"/>
        <end position="313"/>
    </location>
</feature>
<protein>
    <recommendedName>
        <fullName evidence="4 10">Carbonic anhydrase</fullName>
        <ecNumber evidence="4 10">4.2.1.1</ecNumber>
    </recommendedName>
</protein>
<dbReference type="GO" id="GO:0004089">
    <property type="term" value="F:carbonate dehydratase activity"/>
    <property type="evidence" value="ECO:0007669"/>
    <property type="project" value="UniProtKB-UniRule"/>
</dbReference>
<evidence type="ECO:0000256" key="3">
    <source>
        <dbReference type="ARBA" id="ARBA00010718"/>
    </source>
</evidence>
<evidence type="ECO:0000256" key="5">
    <source>
        <dbReference type="ARBA" id="ARBA00022525"/>
    </source>
</evidence>
<dbReference type="PANTHER" id="PTHR18952">
    <property type="entry name" value="CARBONIC ANHYDRASE"/>
    <property type="match status" value="1"/>
</dbReference>
<proteinExistence type="evidence at transcript level"/>
<evidence type="ECO:0000259" key="12">
    <source>
        <dbReference type="PROSITE" id="PS51144"/>
    </source>
</evidence>
<dbReference type="EMBL" id="AB794884">
    <property type="protein sequence ID" value="BAM93475.1"/>
    <property type="molecule type" value="mRNA"/>
</dbReference>
<keyword evidence="6 10" id="KW-0479">Metal-binding</keyword>
<evidence type="ECO:0000313" key="13">
    <source>
        <dbReference type="EMBL" id="BAM93475.1"/>
    </source>
</evidence>
<dbReference type="OrthoDB" id="429145at2759"/>
<evidence type="ECO:0000256" key="2">
    <source>
        <dbReference type="ARBA" id="ARBA00004613"/>
    </source>
</evidence>
<dbReference type="AlphaFoldDB" id="M1VBI1"/>
<dbReference type="PANTHER" id="PTHR18952:SF265">
    <property type="entry name" value="CARBONIC ANHYDRASE"/>
    <property type="match status" value="1"/>
</dbReference>
<keyword evidence="5" id="KW-0964">Secreted</keyword>
<comment type="subcellular location">
    <subcellularLocation>
        <location evidence="2">Secreted</location>
    </subcellularLocation>
</comment>
<evidence type="ECO:0000256" key="6">
    <source>
        <dbReference type="ARBA" id="ARBA00022723"/>
    </source>
</evidence>
<dbReference type="InterPro" id="IPR023561">
    <property type="entry name" value="Carbonic_anhydrase_a-class"/>
</dbReference>
<comment type="cofactor">
    <cofactor evidence="10">
        <name>Zn(2+)</name>
        <dbReference type="ChEBI" id="CHEBI:29105"/>
    </cofactor>
</comment>
<evidence type="ECO:0000256" key="7">
    <source>
        <dbReference type="ARBA" id="ARBA00022833"/>
    </source>
</evidence>
<keyword evidence="8 10" id="KW-0456">Lyase</keyword>
<dbReference type="GO" id="GO:0005576">
    <property type="term" value="C:extracellular region"/>
    <property type="evidence" value="ECO:0007669"/>
    <property type="project" value="UniProtKB-SubCell"/>
</dbReference>
<dbReference type="SUPFAM" id="SSF51069">
    <property type="entry name" value="Carbonic anhydrase"/>
    <property type="match status" value="2"/>
</dbReference>
<keyword evidence="7 10" id="KW-0862">Zinc</keyword>
<dbReference type="SMART" id="SM01057">
    <property type="entry name" value="Carb_anhydrase"/>
    <property type="match status" value="2"/>
</dbReference>
<sequence length="784" mass="88932">MSLCGPLFRQDCKCKLSILEGPYLVYWKFALQQAMSAVLGILSLYLTCAAAASGSNWGYKGLNGPENWYKLLHNACSGLSQSPINIEREKAIYDPTLNDFALWHDPPRPGSYFDVTNNGHTIQVDTVGPFYVSNGGLPAVYSTAQFHFHWGHENDHGSEHLIDGRASPLELHVVSYNSDEFDLITEAMVQPQGLAVLGVMYEIVDEDNPALEPIINAMNTVRDPGAKARIDAQALRNFLPEDTSMYFRYNGSLTTPGCFESVIWTVFDQKQTISHRQMKMFRTLLQHKSKQGRKKRSLTEQCEQAAEDVLGEIGIKGKVLEELSLELQMEKRQQEQAKQQESTIIKEYKMTHGMSEDEPVKLEDIPASFIQEALYDNFRPVQPLNSRTVYSSFKIEPSKKPVKKIPWGYKGKKGPSNWHTLSENSCLGMYQSPINIDREMTIYNPDINNFIFWYDPPAPNAEFYVFNNGHTVQVNTIGPYYVANGGLSSVYSTAQFHFHWGAENSFGSEHQIDGQSFPLELHVVNYDSVNYASISQAMTEPGGLAVLGVLFRVGDEDNQALEPIINAMKAVQDPEDHSKVKIPAQAIKNFLPEDTTKFYRYNGSLTTPGCFESVIWTVFEDKQTLSHRQMEEFRKLLQHRVEKGEMKKLDLSGGQRKAAKEILVEAGIIGDSKQERELTQALRKKKGFPQMMQDQPALDEEIKANVTVEEITIEIVQEQLVNNYRPVQPINNRLIYRTFTYEPKKEVRYVVRYDSQNKNLAISSSVPSFIVLLTCVIISLFFRK</sequence>
<keyword evidence="11" id="KW-0472">Membrane</keyword>